<feature type="signal peptide" evidence="2">
    <location>
        <begin position="1"/>
        <end position="20"/>
    </location>
</feature>
<dbReference type="RefSeq" id="WP_155191923.1">
    <property type="nucleotide sequence ID" value="NZ_BAAAEA010000001.1"/>
</dbReference>
<keyword evidence="2" id="KW-0732">Signal</keyword>
<evidence type="ECO:0000256" key="2">
    <source>
        <dbReference type="SAM" id="SignalP"/>
    </source>
</evidence>
<gene>
    <name evidence="3" type="ORF">SAMN06265374_1227</name>
</gene>
<sequence length="106" mass="11219">MFRILLLVGLIFASASQGFARKIDVPSEGVPVAPVLQIITAESADLTCCSDQQVVDTQSPYCKSDCKGVVTGLMVMPFKASDAPDEASLPGQRSFHVPLEPGPPKT</sequence>
<protein>
    <submittedName>
        <fullName evidence="3">Uncharacterized protein</fullName>
    </submittedName>
</protein>
<reference evidence="3 4" key="1">
    <citation type="submission" date="2017-05" db="EMBL/GenBank/DDBJ databases">
        <authorList>
            <person name="Varghese N."/>
            <person name="Submissions S."/>
        </authorList>
    </citation>
    <scope>NUCLEOTIDE SEQUENCE [LARGE SCALE GENOMIC DNA]</scope>
    <source>
        <strain evidence="3 4">DSM 15949</strain>
    </source>
</reference>
<feature type="chain" id="PRO_5045542149" evidence="2">
    <location>
        <begin position="21"/>
        <end position="106"/>
    </location>
</feature>
<feature type="region of interest" description="Disordered" evidence="1">
    <location>
        <begin position="84"/>
        <end position="106"/>
    </location>
</feature>
<accession>A0ABY1NID6</accession>
<comment type="caution">
    <text evidence="3">The sequence shown here is derived from an EMBL/GenBank/DDBJ whole genome shotgun (WGS) entry which is preliminary data.</text>
</comment>
<evidence type="ECO:0000313" key="4">
    <source>
        <dbReference type="Proteomes" id="UP001157914"/>
    </source>
</evidence>
<name>A0ABY1NID6_9HYPH</name>
<dbReference type="Proteomes" id="UP001157914">
    <property type="component" value="Unassembled WGS sequence"/>
</dbReference>
<keyword evidence="4" id="KW-1185">Reference proteome</keyword>
<evidence type="ECO:0000313" key="3">
    <source>
        <dbReference type="EMBL" id="SMP10428.1"/>
    </source>
</evidence>
<organism evidence="3 4">
    <name type="scientific">Roseibium denhamense</name>
    <dbReference type="NCBI Taxonomy" id="76305"/>
    <lineage>
        <taxon>Bacteria</taxon>
        <taxon>Pseudomonadati</taxon>
        <taxon>Pseudomonadota</taxon>
        <taxon>Alphaproteobacteria</taxon>
        <taxon>Hyphomicrobiales</taxon>
        <taxon>Stappiaceae</taxon>
        <taxon>Roseibium</taxon>
    </lineage>
</organism>
<evidence type="ECO:0000256" key="1">
    <source>
        <dbReference type="SAM" id="MobiDB-lite"/>
    </source>
</evidence>
<dbReference type="EMBL" id="FXTT01000001">
    <property type="protein sequence ID" value="SMP10428.1"/>
    <property type="molecule type" value="Genomic_DNA"/>
</dbReference>
<proteinExistence type="predicted"/>